<comment type="similarity">
    <text evidence="1">Belongs to the MsrA Met sulfoxide reductase family.</text>
</comment>
<organism evidence="3 4">
    <name type="scientific">Alkaliphilus flagellatus</name>
    <dbReference type="NCBI Taxonomy" id="2841507"/>
    <lineage>
        <taxon>Bacteria</taxon>
        <taxon>Bacillati</taxon>
        <taxon>Bacillota</taxon>
        <taxon>Clostridia</taxon>
        <taxon>Peptostreptococcales</taxon>
        <taxon>Natronincolaceae</taxon>
        <taxon>Alkaliphilus</taxon>
    </lineage>
</organism>
<comment type="caution">
    <text evidence="3">The sequence shown here is derived from an EMBL/GenBank/DDBJ whole genome shotgun (WGS) entry which is preliminary data.</text>
</comment>
<evidence type="ECO:0000256" key="1">
    <source>
        <dbReference type="ARBA" id="ARBA00005591"/>
    </source>
</evidence>
<evidence type="ECO:0000313" key="4">
    <source>
        <dbReference type="Proteomes" id="UP000779508"/>
    </source>
</evidence>
<dbReference type="PANTHER" id="PTHR43774:SF1">
    <property type="entry name" value="PEPTIDE METHIONINE SULFOXIDE REDUCTASE MSRA 2"/>
    <property type="match status" value="1"/>
</dbReference>
<keyword evidence="4" id="KW-1185">Reference proteome</keyword>
<dbReference type="Proteomes" id="UP000779508">
    <property type="component" value="Unassembled WGS sequence"/>
</dbReference>
<protein>
    <submittedName>
        <fullName evidence="3">Peptide-methionine (S)-S-oxide reductase</fullName>
    </submittedName>
</protein>
<dbReference type="EMBL" id="JAHLQK010000004">
    <property type="protein sequence ID" value="MBU5676957.1"/>
    <property type="molecule type" value="Genomic_DNA"/>
</dbReference>
<dbReference type="InterPro" id="IPR002569">
    <property type="entry name" value="Met_Sox_Rdtase_MsrA_dom"/>
</dbReference>
<evidence type="ECO:0000313" key="3">
    <source>
        <dbReference type="EMBL" id="MBU5676957.1"/>
    </source>
</evidence>
<name>A0ABS6G3A4_9FIRM</name>
<reference evidence="3 4" key="1">
    <citation type="submission" date="2021-06" db="EMBL/GenBank/DDBJ databases">
        <authorList>
            <person name="Sun Q."/>
            <person name="Li D."/>
        </authorList>
    </citation>
    <scope>NUCLEOTIDE SEQUENCE [LARGE SCALE GENOMIC DNA]</scope>
    <source>
        <strain evidence="3 4">MSJ-5</strain>
    </source>
</reference>
<dbReference type="PANTHER" id="PTHR43774">
    <property type="entry name" value="PEPTIDE METHIONINE SULFOXIDE REDUCTASE"/>
    <property type="match status" value="1"/>
</dbReference>
<evidence type="ECO:0000259" key="2">
    <source>
        <dbReference type="Pfam" id="PF01625"/>
    </source>
</evidence>
<gene>
    <name evidence="3" type="ORF">KQI88_11070</name>
</gene>
<proteinExistence type="inferred from homology"/>
<dbReference type="Pfam" id="PF01625">
    <property type="entry name" value="PMSR"/>
    <property type="match status" value="1"/>
</dbReference>
<sequence>MKGVISTRVGYAGGTTNNPSYYNLGDHTETIEINYDPNIISYRELLNIFWNLHNPIYETGNRQYMSIIFYHNNMQMEEAIDVKRQIEAERGQKIYTEIVSFKNFYLAEGYHQKYYLQNATKPYKELKNIYSSFSEFVSSTLTARVNGYIAGSISIYSLKRELEYLEVPEENYNRLIAILEDLR</sequence>
<accession>A0ABS6G3A4</accession>
<feature type="domain" description="Peptide methionine sulphoxide reductase MsrA" evidence="2">
    <location>
        <begin position="1"/>
        <end position="124"/>
    </location>
</feature>